<comment type="caution">
    <text evidence="1">The sequence shown here is derived from an EMBL/GenBank/DDBJ whole genome shotgun (WGS) entry which is preliminary data.</text>
</comment>
<evidence type="ECO:0008006" key="3">
    <source>
        <dbReference type="Google" id="ProtNLM"/>
    </source>
</evidence>
<organism evidence="1 2">
    <name type="scientific">Streptomyces stephensoniae</name>
    <dbReference type="NCBI Taxonomy" id="3375367"/>
    <lineage>
        <taxon>Bacteria</taxon>
        <taxon>Bacillati</taxon>
        <taxon>Actinomycetota</taxon>
        <taxon>Actinomycetes</taxon>
        <taxon>Kitasatosporales</taxon>
        <taxon>Streptomycetaceae</taxon>
        <taxon>Streptomyces</taxon>
    </lineage>
</organism>
<dbReference type="Proteomes" id="UP001180556">
    <property type="component" value="Unassembled WGS sequence"/>
</dbReference>
<sequence length="164" mass="18209">MPPTQPRQAGDRVTSTVYRHRLPEVLCATTELPSVQYADRFTLATGAVEGTTAEAWARALFGDVPDLGERIVWQGVLGLRLASGRAPGTLAGWRVVAQDERVIRLWAQSWFIACELVVERGDAEVSLTTLMHYRRRLGRTVWTPVSAVHRRLAPGLLHDAEARV</sequence>
<proteinExistence type="predicted"/>
<keyword evidence="2" id="KW-1185">Reference proteome</keyword>
<dbReference type="EMBL" id="JAVRFG010000008">
    <property type="protein sequence ID" value="MDT0490478.1"/>
    <property type="molecule type" value="Genomic_DNA"/>
</dbReference>
<evidence type="ECO:0000313" key="2">
    <source>
        <dbReference type="Proteomes" id="UP001180556"/>
    </source>
</evidence>
<dbReference type="RefSeq" id="WP_311597562.1">
    <property type="nucleotide sequence ID" value="NZ_JAVRFG010000008.1"/>
</dbReference>
<gene>
    <name evidence="1" type="ORF">RM717_08160</name>
</gene>
<evidence type="ECO:0000313" key="1">
    <source>
        <dbReference type="EMBL" id="MDT0490478.1"/>
    </source>
</evidence>
<accession>A0ABU2VXZ7</accession>
<name>A0ABU2VXZ7_9ACTN</name>
<protein>
    <recommendedName>
        <fullName evidence="3">DUF2867 domain-containing protein</fullName>
    </recommendedName>
</protein>
<reference evidence="2" key="1">
    <citation type="submission" date="2023-07" db="EMBL/GenBank/DDBJ databases">
        <title>30 novel species of actinomycetes from the DSMZ collection.</title>
        <authorList>
            <person name="Nouioui I."/>
        </authorList>
    </citation>
    <scope>NUCLEOTIDE SEQUENCE [LARGE SCALE GENOMIC DNA]</scope>
    <source>
        <strain evidence="2">DSM 40932</strain>
    </source>
</reference>